<dbReference type="PROSITE" id="PS50294">
    <property type="entry name" value="WD_REPEATS_REGION"/>
    <property type="match status" value="4"/>
</dbReference>
<sequence length="669" mass="75129">MASPTETSESFKPYELKFTLSGHKRAISSVKFSDDGKILATSSADKTARTWDVSDGSLLHEFLGHEQGISDVAFSSDGRHLVTASDDKTVRLWDVSTGSHIKTLTGHTNYVFCVNFNPQANMLVSGSFDETVRLWDVKTGKCLKVLPAHSDPVTAVNFNRDGSLIVSSSYDGLCRIWDASTGHCMKTIIDDENPPVSFVKFSPNGKFILVGTLDNSLCYANISQYLHLSHPKSLDRMKLRLWNFSTGKVLKTYTDHVNSKYCISSTFSITNGKYIVSGSEDNCVYLWELQSRKIVQKLEGHTDTVISVSCNPTQNMIASGSLGNDKTVKEEGVFNSNKNNSIDDFTTQKSTISEDQETSELSITPDSTRANSRSYFHQEISKRNVSKIDFSLITPLENFPVGSKRPAIDDHQPKLNKISSSSHRFLSFNNNMDSVFPSHQGCKIEGVDEMYLCDSSDQMFFPYVKSNGCYDVKDKKGGKRIPSVELQHHIIAERKRREKLCQRFVALSAILPGLKKVDKASILEQAIKYVKELKEKVQLLEEEKKSGPSQQNSVMFVNKSKMEMEEYSSSEENNNGSSDRDLRADIEVRFSDNNVLIRITCARRNAFVLNIHNEIEKLHLTIVQSCMMPFGKQEIDITLVAKMEESFCMTLKDVAKHVRMVTGRLMTQA</sequence>
<feature type="repeat" description="WD" evidence="7">
    <location>
        <begin position="20"/>
        <end position="61"/>
    </location>
</feature>
<dbReference type="Gene3D" id="2.130.10.10">
    <property type="entry name" value="YVTN repeat-like/Quinoprotein amine dehydrogenase"/>
    <property type="match status" value="1"/>
</dbReference>
<dbReference type="AlphaFoldDB" id="A0AAN8YN25"/>
<dbReference type="GO" id="GO:0042393">
    <property type="term" value="F:histone binding"/>
    <property type="evidence" value="ECO:0007669"/>
    <property type="project" value="TreeGrafter"/>
</dbReference>
<dbReference type="PANTHER" id="PTHR22847:SF637">
    <property type="entry name" value="WD REPEAT DOMAIN 5B"/>
    <property type="match status" value="1"/>
</dbReference>
<dbReference type="PROSITE" id="PS50888">
    <property type="entry name" value="BHLH"/>
    <property type="match status" value="1"/>
</dbReference>
<evidence type="ECO:0000313" key="10">
    <source>
        <dbReference type="Proteomes" id="UP001371456"/>
    </source>
</evidence>
<dbReference type="EMBL" id="JBANQN010000002">
    <property type="protein sequence ID" value="KAK6798267.1"/>
    <property type="molecule type" value="Genomic_DNA"/>
</dbReference>
<feature type="repeat" description="WD" evidence="7">
    <location>
        <begin position="62"/>
        <end position="103"/>
    </location>
</feature>
<evidence type="ECO:0000313" key="9">
    <source>
        <dbReference type="EMBL" id="KAK6798267.1"/>
    </source>
</evidence>
<evidence type="ECO:0000256" key="6">
    <source>
        <dbReference type="ARBA" id="ARBA00023242"/>
    </source>
</evidence>
<dbReference type="SUPFAM" id="SSF47459">
    <property type="entry name" value="HLH, helix-loop-helix DNA-binding domain"/>
    <property type="match status" value="1"/>
</dbReference>
<proteinExistence type="predicted"/>
<dbReference type="Pfam" id="PF00400">
    <property type="entry name" value="WD40"/>
    <property type="match status" value="2"/>
</dbReference>
<dbReference type="SUPFAM" id="SSF50978">
    <property type="entry name" value="WD40 repeat-like"/>
    <property type="match status" value="1"/>
</dbReference>
<evidence type="ECO:0000256" key="1">
    <source>
        <dbReference type="ARBA" id="ARBA00004123"/>
    </source>
</evidence>
<dbReference type="PRINTS" id="PR00320">
    <property type="entry name" value="GPROTEINBRPT"/>
</dbReference>
<dbReference type="FunFam" id="2.130.10.10:FF:000228">
    <property type="entry name" value="COMPASS-like H3K4 histone methylase component WDR5A"/>
    <property type="match status" value="1"/>
</dbReference>
<dbReference type="InterPro" id="IPR015943">
    <property type="entry name" value="WD40/YVTN_repeat-like_dom_sf"/>
</dbReference>
<organism evidence="9 10">
    <name type="scientific">Solanum bulbocastanum</name>
    <name type="common">Wild potato</name>
    <dbReference type="NCBI Taxonomy" id="147425"/>
    <lineage>
        <taxon>Eukaryota</taxon>
        <taxon>Viridiplantae</taxon>
        <taxon>Streptophyta</taxon>
        <taxon>Embryophyta</taxon>
        <taxon>Tracheophyta</taxon>
        <taxon>Spermatophyta</taxon>
        <taxon>Magnoliopsida</taxon>
        <taxon>eudicotyledons</taxon>
        <taxon>Gunneridae</taxon>
        <taxon>Pentapetalae</taxon>
        <taxon>asterids</taxon>
        <taxon>lamiids</taxon>
        <taxon>Solanales</taxon>
        <taxon>Solanaceae</taxon>
        <taxon>Solanoideae</taxon>
        <taxon>Solaneae</taxon>
        <taxon>Solanum</taxon>
    </lineage>
</organism>
<protein>
    <recommendedName>
        <fullName evidence="8">BHLH domain-containing protein</fullName>
    </recommendedName>
</protein>
<dbReference type="InterPro" id="IPR019775">
    <property type="entry name" value="WD40_repeat_CS"/>
</dbReference>
<reference evidence="9 10" key="1">
    <citation type="submission" date="2024-02" db="EMBL/GenBank/DDBJ databases">
        <title>de novo genome assembly of Solanum bulbocastanum strain 11H21.</title>
        <authorList>
            <person name="Hosaka A.J."/>
        </authorList>
    </citation>
    <scope>NUCLEOTIDE SEQUENCE [LARGE SCALE GENOMIC DNA]</scope>
    <source>
        <tissue evidence="9">Young leaves</tissue>
    </source>
</reference>
<evidence type="ECO:0000256" key="4">
    <source>
        <dbReference type="ARBA" id="ARBA00023015"/>
    </source>
</evidence>
<keyword evidence="4" id="KW-0805">Transcription regulation</keyword>
<dbReference type="SMART" id="SM00353">
    <property type="entry name" value="HLH"/>
    <property type="match status" value="1"/>
</dbReference>
<comment type="caution">
    <text evidence="9">The sequence shown here is derived from an EMBL/GenBank/DDBJ whole genome shotgun (WGS) entry which is preliminary data.</text>
</comment>
<dbReference type="GO" id="GO:0048188">
    <property type="term" value="C:Set1C/COMPASS complex"/>
    <property type="evidence" value="ECO:0007669"/>
    <property type="project" value="TreeGrafter"/>
</dbReference>
<feature type="repeat" description="WD" evidence="7">
    <location>
        <begin position="104"/>
        <end position="145"/>
    </location>
</feature>
<keyword evidence="5" id="KW-0804">Transcription</keyword>
<keyword evidence="10" id="KW-1185">Reference proteome</keyword>
<dbReference type="Proteomes" id="UP001371456">
    <property type="component" value="Unassembled WGS sequence"/>
</dbReference>
<dbReference type="Gene3D" id="4.10.280.10">
    <property type="entry name" value="Helix-loop-helix DNA-binding domain"/>
    <property type="match status" value="1"/>
</dbReference>
<dbReference type="PANTHER" id="PTHR22847">
    <property type="entry name" value="WD40 REPEAT PROTEIN"/>
    <property type="match status" value="1"/>
</dbReference>
<dbReference type="Pfam" id="PF00010">
    <property type="entry name" value="HLH"/>
    <property type="match status" value="1"/>
</dbReference>
<evidence type="ECO:0000259" key="8">
    <source>
        <dbReference type="PROSITE" id="PS50888"/>
    </source>
</evidence>
<feature type="repeat" description="WD" evidence="7">
    <location>
        <begin position="271"/>
        <end position="297"/>
    </location>
</feature>
<dbReference type="InterPro" id="IPR036638">
    <property type="entry name" value="HLH_DNA-bd_sf"/>
</dbReference>
<evidence type="ECO:0000256" key="3">
    <source>
        <dbReference type="ARBA" id="ARBA00022737"/>
    </source>
</evidence>
<dbReference type="SMART" id="SM00320">
    <property type="entry name" value="WD40"/>
    <property type="match status" value="7"/>
</dbReference>
<dbReference type="InterPro" id="IPR011598">
    <property type="entry name" value="bHLH_dom"/>
</dbReference>
<dbReference type="InterPro" id="IPR020472">
    <property type="entry name" value="WD40_PAC1"/>
</dbReference>
<comment type="subcellular location">
    <subcellularLocation>
        <location evidence="1">Nucleus</location>
    </subcellularLocation>
</comment>
<dbReference type="GO" id="GO:0046983">
    <property type="term" value="F:protein dimerization activity"/>
    <property type="evidence" value="ECO:0007669"/>
    <property type="project" value="InterPro"/>
</dbReference>
<dbReference type="InterPro" id="IPR036322">
    <property type="entry name" value="WD40_repeat_dom_sf"/>
</dbReference>
<evidence type="ECO:0000256" key="2">
    <source>
        <dbReference type="ARBA" id="ARBA00022574"/>
    </source>
</evidence>
<dbReference type="PROSITE" id="PS50082">
    <property type="entry name" value="WD_REPEATS_2"/>
    <property type="match status" value="5"/>
</dbReference>
<name>A0AAN8YN25_SOLBU</name>
<feature type="domain" description="BHLH" evidence="8">
    <location>
        <begin position="484"/>
        <end position="533"/>
    </location>
</feature>
<keyword evidence="6" id="KW-0539">Nucleus</keyword>
<dbReference type="InterPro" id="IPR059122">
    <property type="entry name" value="Beta-prop_WDR5-like"/>
</dbReference>
<evidence type="ECO:0000256" key="5">
    <source>
        <dbReference type="ARBA" id="ARBA00023163"/>
    </source>
</evidence>
<feature type="repeat" description="WD" evidence="7">
    <location>
        <begin position="146"/>
        <end position="187"/>
    </location>
</feature>
<keyword evidence="2 7" id="KW-0853">WD repeat</keyword>
<keyword evidence="3" id="KW-0677">Repeat</keyword>
<dbReference type="PROSITE" id="PS00678">
    <property type="entry name" value="WD_REPEATS_1"/>
    <property type="match status" value="5"/>
</dbReference>
<dbReference type="InterPro" id="IPR001680">
    <property type="entry name" value="WD40_rpt"/>
</dbReference>
<dbReference type="CDD" id="cd00200">
    <property type="entry name" value="WD40"/>
    <property type="match status" value="1"/>
</dbReference>
<dbReference type="Pfam" id="PF25175">
    <property type="entry name" value="Beta-prop_WDR5"/>
    <property type="match status" value="1"/>
</dbReference>
<accession>A0AAN8YN25</accession>
<gene>
    <name evidence="9" type="ORF">RDI58_005969</name>
</gene>
<evidence type="ECO:0000256" key="7">
    <source>
        <dbReference type="PROSITE-ProRule" id="PRU00221"/>
    </source>
</evidence>